<dbReference type="NCBIfam" id="TIGR03620">
    <property type="entry name" value="F420_MSMEG_4141"/>
    <property type="match status" value="1"/>
</dbReference>
<dbReference type="InterPro" id="IPR019922">
    <property type="entry name" value="Lucif-like_OxRdatse_MSMEG_4141"/>
</dbReference>
<sequence length="300" mass="32493">MAASEIVSATRERLGPVGTWLGVLRGEPAATQRAVAHRVEKLGYGSLWEGERVGANDVFVDQAVWLCTTERLLTGAGIANIWARHPAAMQVAAASLEAAWPGRTVLGIGVSHAPAVARTGQVYERPLERMRAYLDGMDLASVDRPRPPRVLAALRPRMLELARDRADGAHTYFVPPGHTRRARQILGPDKLVIPEQAVYLATDAAQARAVAREHTSFYLGLPNYVNNLRQLGFGDSDFVDGGSDELVDAIVAWGDVEEIEARVRAHLDEGADHVLIQPLGEGVDVVMWQLEALALAVLPA</sequence>
<evidence type="ECO:0000259" key="2">
    <source>
        <dbReference type="Pfam" id="PF00296"/>
    </source>
</evidence>
<evidence type="ECO:0000313" key="3">
    <source>
        <dbReference type="EMBL" id="GIG73918.1"/>
    </source>
</evidence>
<dbReference type="Gene3D" id="3.20.20.30">
    <property type="entry name" value="Luciferase-like domain"/>
    <property type="match status" value="1"/>
</dbReference>
<gene>
    <name evidence="3" type="ORF">Pfl04_23220</name>
</gene>
<dbReference type="EMBL" id="BONU01000013">
    <property type="protein sequence ID" value="GIG73918.1"/>
    <property type="molecule type" value="Genomic_DNA"/>
</dbReference>
<comment type="caution">
    <text evidence="3">The sequence shown here is derived from an EMBL/GenBank/DDBJ whole genome shotgun (WGS) entry which is preliminary data.</text>
</comment>
<keyword evidence="4" id="KW-1185">Reference proteome</keyword>
<dbReference type="Pfam" id="PF00296">
    <property type="entry name" value="Bac_luciferase"/>
    <property type="match status" value="1"/>
</dbReference>
<dbReference type="InterPro" id="IPR050564">
    <property type="entry name" value="F420-G6PD/mer"/>
</dbReference>
<dbReference type="PANTHER" id="PTHR43244:SF1">
    <property type="entry name" value="5,10-METHYLENETETRAHYDROMETHANOPTERIN REDUCTASE"/>
    <property type="match status" value="1"/>
</dbReference>
<protein>
    <submittedName>
        <fullName evidence="3">LLM class F420-dependent oxidoreductase</fullName>
    </submittedName>
</protein>
<feature type="domain" description="Luciferase-like" evidence="2">
    <location>
        <begin position="26"/>
        <end position="271"/>
    </location>
</feature>
<dbReference type="SUPFAM" id="SSF51679">
    <property type="entry name" value="Bacterial luciferase-like"/>
    <property type="match status" value="1"/>
</dbReference>
<evidence type="ECO:0000256" key="1">
    <source>
        <dbReference type="ARBA" id="ARBA00023002"/>
    </source>
</evidence>
<dbReference type="GO" id="GO:0016705">
    <property type="term" value="F:oxidoreductase activity, acting on paired donors, with incorporation or reduction of molecular oxygen"/>
    <property type="evidence" value="ECO:0007669"/>
    <property type="project" value="InterPro"/>
</dbReference>
<dbReference type="InterPro" id="IPR036661">
    <property type="entry name" value="Luciferase-like_sf"/>
</dbReference>
<name>A0A8J3LNV8_9ACTN</name>
<dbReference type="Proteomes" id="UP000653674">
    <property type="component" value="Unassembled WGS sequence"/>
</dbReference>
<keyword evidence="1" id="KW-0560">Oxidoreductase</keyword>
<evidence type="ECO:0000313" key="4">
    <source>
        <dbReference type="Proteomes" id="UP000653674"/>
    </source>
</evidence>
<dbReference type="AlphaFoldDB" id="A0A8J3LNV8"/>
<dbReference type="RefSeq" id="WP_168079146.1">
    <property type="nucleotide sequence ID" value="NZ_BAAAQJ010000020.1"/>
</dbReference>
<dbReference type="InterPro" id="IPR011251">
    <property type="entry name" value="Luciferase-like_dom"/>
</dbReference>
<reference evidence="3" key="1">
    <citation type="submission" date="2021-01" db="EMBL/GenBank/DDBJ databases">
        <title>Whole genome shotgun sequence of Planosporangium flavigriseum NBRC 105377.</title>
        <authorList>
            <person name="Komaki H."/>
            <person name="Tamura T."/>
        </authorList>
    </citation>
    <scope>NUCLEOTIDE SEQUENCE</scope>
    <source>
        <strain evidence="3">NBRC 105377</strain>
    </source>
</reference>
<proteinExistence type="predicted"/>
<dbReference type="PANTHER" id="PTHR43244">
    <property type="match status" value="1"/>
</dbReference>
<accession>A0A8J3LNV8</accession>
<organism evidence="3 4">
    <name type="scientific">Planosporangium flavigriseum</name>
    <dbReference type="NCBI Taxonomy" id="373681"/>
    <lineage>
        <taxon>Bacteria</taxon>
        <taxon>Bacillati</taxon>
        <taxon>Actinomycetota</taxon>
        <taxon>Actinomycetes</taxon>
        <taxon>Micromonosporales</taxon>
        <taxon>Micromonosporaceae</taxon>
        <taxon>Planosporangium</taxon>
    </lineage>
</organism>